<evidence type="ECO:0000256" key="4">
    <source>
        <dbReference type="ARBA" id="ARBA00022840"/>
    </source>
</evidence>
<keyword evidence="6" id="KW-0539">Nucleus</keyword>
<dbReference type="PANTHER" id="PTHR46239">
    <property type="entry name" value="DNA REPAIR PROTEIN RAD51 HOMOLOG 3 RAD51C"/>
    <property type="match status" value="1"/>
</dbReference>
<keyword evidence="5" id="KW-0234">DNA repair</keyword>
<dbReference type="GO" id="GO:0008821">
    <property type="term" value="F:crossover junction DNA endonuclease activity"/>
    <property type="evidence" value="ECO:0007669"/>
    <property type="project" value="TreeGrafter"/>
</dbReference>
<accession>K0KHP4</accession>
<dbReference type="InterPro" id="IPR027417">
    <property type="entry name" value="P-loop_NTPase"/>
</dbReference>
<comment type="subcellular location">
    <subcellularLocation>
        <location evidence="1">Nucleus</location>
    </subcellularLocation>
</comment>
<evidence type="ECO:0000259" key="8">
    <source>
        <dbReference type="PROSITE" id="PS50162"/>
    </source>
</evidence>
<dbReference type="GO" id="GO:0005524">
    <property type="term" value="F:ATP binding"/>
    <property type="evidence" value="ECO:0007669"/>
    <property type="project" value="UniProtKB-KW"/>
</dbReference>
<dbReference type="GO" id="GO:0000707">
    <property type="term" value="P:meiotic DNA recombinase assembly"/>
    <property type="evidence" value="ECO:0007669"/>
    <property type="project" value="TreeGrafter"/>
</dbReference>
<dbReference type="GO" id="GO:0033065">
    <property type="term" value="C:Rad51C-XRCC3 complex"/>
    <property type="evidence" value="ECO:0007669"/>
    <property type="project" value="TreeGrafter"/>
</dbReference>
<evidence type="ECO:0000313" key="10">
    <source>
        <dbReference type="Proteomes" id="UP000009328"/>
    </source>
</evidence>
<dbReference type="STRING" id="1206466.K0KHP4"/>
<evidence type="ECO:0000313" key="9">
    <source>
        <dbReference type="EMBL" id="CCH40894.1"/>
    </source>
</evidence>
<keyword evidence="2" id="KW-0547">Nucleotide-binding</keyword>
<feature type="region of interest" description="Disordered" evidence="7">
    <location>
        <begin position="316"/>
        <end position="343"/>
    </location>
</feature>
<feature type="compositionally biased region" description="Polar residues" evidence="7">
    <location>
        <begin position="209"/>
        <end position="221"/>
    </location>
</feature>
<reference evidence="9 10" key="1">
    <citation type="journal article" date="2012" name="Eukaryot. Cell">
        <title>Draft genome sequence of Wickerhamomyces ciferrii NRRL Y-1031 F-60-10.</title>
        <authorList>
            <person name="Schneider J."/>
            <person name="Andrea H."/>
            <person name="Blom J."/>
            <person name="Jaenicke S."/>
            <person name="Ruckert C."/>
            <person name="Schorsch C."/>
            <person name="Szczepanowski R."/>
            <person name="Farwick M."/>
            <person name="Goesmann A."/>
            <person name="Puhler A."/>
            <person name="Schaffer S."/>
            <person name="Tauch A."/>
            <person name="Kohler T."/>
            <person name="Brinkrolf K."/>
        </authorList>
    </citation>
    <scope>NUCLEOTIDE SEQUENCE [LARGE SCALE GENOMIC DNA]</scope>
    <source>
        <strain evidence="10">ATCC 14091 / BCRC 22168 / CBS 111 / JCM 3599 / NBRC 0793 / NRRL Y-1031 F-60-10</strain>
    </source>
</reference>
<dbReference type="Proteomes" id="UP000009328">
    <property type="component" value="Unassembled WGS sequence"/>
</dbReference>
<dbReference type="GO" id="GO:0005657">
    <property type="term" value="C:replication fork"/>
    <property type="evidence" value="ECO:0007669"/>
    <property type="project" value="TreeGrafter"/>
</dbReference>
<evidence type="ECO:0000256" key="2">
    <source>
        <dbReference type="ARBA" id="ARBA00022741"/>
    </source>
</evidence>
<dbReference type="EC" id="3.6.3.14" evidence="9"/>
<feature type="region of interest" description="Disordered" evidence="7">
    <location>
        <begin position="403"/>
        <end position="510"/>
    </location>
</feature>
<feature type="region of interest" description="Disordered" evidence="7">
    <location>
        <begin position="209"/>
        <end position="229"/>
    </location>
</feature>
<dbReference type="PROSITE" id="PS50162">
    <property type="entry name" value="RECA_2"/>
    <property type="match status" value="1"/>
</dbReference>
<evidence type="ECO:0000256" key="1">
    <source>
        <dbReference type="ARBA" id="ARBA00004123"/>
    </source>
</evidence>
<protein>
    <submittedName>
        <fullName evidence="9">ATP synthase subunit alpha</fullName>
        <ecNumber evidence="9">3.6.3.14</ecNumber>
    </submittedName>
</protein>
<feature type="domain" description="RecA family profile 1" evidence="8">
    <location>
        <begin position="22"/>
        <end position="186"/>
    </location>
</feature>
<dbReference type="InParanoid" id="K0KHP4"/>
<feature type="compositionally biased region" description="Acidic residues" evidence="7">
    <location>
        <begin position="462"/>
        <end position="478"/>
    </location>
</feature>
<dbReference type="GO" id="GO:0000400">
    <property type="term" value="F:four-way junction DNA binding"/>
    <property type="evidence" value="ECO:0007669"/>
    <property type="project" value="TreeGrafter"/>
</dbReference>
<keyword evidence="3" id="KW-0227">DNA damage</keyword>
<dbReference type="GO" id="GO:0007131">
    <property type="term" value="P:reciprocal meiotic recombination"/>
    <property type="evidence" value="ECO:0007669"/>
    <property type="project" value="TreeGrafter"/>
</dbReference>
<dbReference type="GO" id="GO:0140664">
    <property type="term" value="F:ATP-dependent DNA damage sensor activity"/>
    <property type="evidence" value="ECO:0007669"/>
    <property type="project" value="InterPro"/>
</dbReference>
<dbReference type="InterPro" id="IPR020588">
    <property type="entry name" value="RecA_ATP-bd"/>
</dbReference>
<evidence type="ECO:0000256" key="3">
    <source>
        <dbReference type="ARBA" id="ARBA00022763"/>
    </source>
</evidence>
<proteinExistence type="predicted"/>
<feature type="compositionally biased region" description="Basic and acidic residues" evidence="7">
    <location>
        <begin position="429"/>
        <end position="443"/>
    </location>
</feature>
<keyword evidence="10" id="KW-1185">Reference proteome</keyword>
<gene>
    <name evidence="9" type="ORF">BN7_428</name>
</gene>
<dbReference type="GO" id="GO:0033063">
    <property type="term" value="C:Rad51B-Rad51C-Rad51D-XRCC2 complex"/>
    <property type="evidence" value="ECO:0007669"/>
    <property type="project" value="TreeGrafter"/>
</dbReference>
<dbReference type="InterPro" id="IPR014774">
    <property type="entry name" value="KaiC-like_dom"/>
</dbReference>
<keyword evidence="9" id="KW-0378">Hydrolase</keyword>
<dbReference type="EMBL" id="CAIF01000007">
    <property type="protein sequence ID" value="CCH40894.1"/>
    <property type="molecule type" value="Genomic_DNA"/>
</dbReference>
<feature type="compositionally biased region" description="Low complexity" evidence="7">
    <location>
        <begin position="484"/>
        <end position="501"/>
    </location>
</feature>
<comment type="caution">
    <text evidence="9">The sequence shown here is derived from an EMBL/GenBank/DDBJ whole genome shotgun (WGS) entry which is preliminary data.</text>
</comment>
<dbReference type="AlphaFoldDB" id="K0KHP4"/>
<evidence type="ECO:0000256" key="7">
    <source>
        <dbReference type="SAM" id="MobiDB-lite"/>
    </source>
</evidence>
<dbReference type="Gene3D" id="3.40.50.300">
    <property type="entry name" value="P-loop containing nucleotide triphosphate hydrolases"/>
    <property type="match status" value="1"/>
</dbReference>
<dbReference type="PANTHER" id="PTHR46239:SF1">
    <property type="entry name" value="DNA REPAIR PROTEIN RAD51 HOMOLOG 3"/>
    <property type="match status" value="1"/>
</dbReference>
<dbReference type="SUPFAM" id="SSF52540">
    <property type="entry name" value="P-loop containing nucleoside triphosphate hydrolases"/>
    <property type="match status" value="1"/>
</dbReference>
<feature type="compositionally biased region" description="Acidic residues" evidence="7">
    <location>
        <begin position="324"/>
        <end position="342"/>
    </location>
</feature>
<dbReference type="HOGENOM" id="CLU_429066_0_0_1"/>
<feature type="compositionally biased region" description="Acidic residues" evidence="7">
    <location>
        <begin position="414"/>
        <end position="428"/>
    </location>
</feature>
<dbReference type="Pfam" id="PF06745">
    <property type="entry name" value="ATPase"/>
    <property type="match status" value="1"/>
</dbReference>
<evidence type="ECO:0000256" key="6">
    <source>
        <dbReference type="ARBA" id="ARBA00023242"/>
    </source>
</evidence>
<evidence type="ECO:0000256" key="5">
    <source>
        <dbReference type="ARBA" id="ARBA00023204"/>
    </source>
</evidence>
<dbReference type="eggNOG" id="ENOG502RTRR">
    <property type="taxonomic scope" value="Eukaryota"/>
</dbReference>
<name>K0KHP4_WICCF</name>
<dbReference type="InterPro" id="IPR052093">
    <property type="entry name" value="HR_Repair_Mediator"/>
</dbReference>
<organism evidence="9 10">
    <name type="scientific">Wickerhamomyces ciferrii (strain ATCC 14091 / BCRC 22168 / CBS 111 / JCM 3599 / NBRC 0793 / NRRL Y-1031 F-60-10)</name>
    <name type="common">Yeast</name>
    <name type="synonym">Pichia ciferrii</name>
    <dbReference type="NCBI Taxonomy" id="1206466"/>
    <lineage>
        <taxon>Eukaryota</taxon>
        <taxon>Fungi</taxon>
        <taxon>Dikarya</taxon>
        <taxon>Ascomycota</taxon>
        <taxon>Saccharomycotina</taxon>
        <taxon>Saccharomycetes</taxon>
        <taxon>Phaffomycetales</taxon>
        <taxon>Wickerhamomycetaceae</taxon>
        <taxon>Wickerhamomyces</taxon>
    </lineage>
</organism>
<sequence length="638" mass="72292">MASQVHRLPSQPLSQLLNDSPSIKPLSTGIQAFDEMLEGGLYPGQIFEICGIQGSGKSSLSSQFVKNSLIEEKHVLWISSLQCIPIDTIKNYLGIDNENLLSNLNHIRLDSISALFIFIQSLNLKPNKYGLIIIDDFASLISRCFNQFENLNGKNQLQEQKKNKAIQNIFKLLSTYCAINNCICTIFNSSTTLNMSFVETKEDPISNTQQQHQEMRSSQSFIGPLTPKPKPKRLYQQILVSPLGDHPIWSSYFKSRLMLYRDWVTSSSSLNSTAIFVHFKQNRLQRSSNLIPKVIKFQETLNGIIEVGKNDPISSNVSNSFTLDEGDFGTDDEEDEEEEEVDELRTTYMDKNPIVLLESSPSTRHNDISTAKNILPDDLINNKGINSSNQIDDRVIVNPMTTNELYSDGSDKGEDADETIEPEDNENEVPERVMDTSSQKDDTITVLNEKVNEENGGNAVIDDNDDNGQEETNDDDESLTIRTNNNDPNEDNISNKDNVNVNEEEEDDDSIEQLEEEVFNRELKDNQPLKCEINSFTIPNEPLPMSEDTSIEYEEIEDELEELYPTQPESLPIAQLSQIPSPKGYNNMRKRKFDLNNLSNNVKRLRLPLQDSTNLNYDDSYESQLGSDEYIPASAPYF</sequence>
<keyword evidence="4" id="KW-0067">ATP-binding</keyword>